<keyword evidence="1" id="KW-1133">Transmembrane helix</keyword>
<accession>A0A2X3W0F7</accession>
<dbReference type="EMBL" id="LS483343">
    <property type="protein sequence ID" value="SQF39107.1"/>
    <property type="molecule type" value="Genomic_DNA"/>
</dbReference>
<sequence>MNRISEKKLDNLVLYLLVTIGPLTTTQLIEKATKHLEKQDLLTPGDKEILAGRRDTTFSQIVRNIVSHRNTPGNMIYEGLISYDNNNSSLAITLKGKEHFEKFIATSFK</sequence>
<dbReference type="RefSeq" id="WP_018030875.1">
    <property type="nucleotide sequence ID" value="NZ_LS483343.1"/>
</dbReference>
<proteinExistence type="predicted"/>
<dbReference type="AlphaFoldDB" id="A0A2X3W0F7"/>
<keyword evidence="3" id="KW-1185">Reference proteome</keyword>
<gene>
    <name evidence="2" type="ORF">NCTC12278_00168</name>
</gene>
<evidence type="ECO:0000313" key="3">
    <source>
        <dbReference type="Proteomes" id="UP000249495"/>
    </source>
</evidence>
<protein>
    <submittedName>
        <fullName evidence="2">Uncharacterized protein</fullName>
    </submittedName>
</protein>
<reference evidence="2 3" key="1">
    <citation type="submission" date="2018-06" db="EMBL/GenBank/DDBJ databases">
        <authorList>
            <consortium name="Pathogen Informatics"/>
            <person name="Doyle S."/>
        </authorList>
    </citation>
    <scope>NUCLEOTIDE SEQUENCE [LARGE SCALE GENOMIC DNA]</scope>
    <source>
        <strain evidence="2 3">NCTC12278</strain>
    </source>
</reference>
<evidence type="ECO:0000256" key="1">
    <source>
        <dbReference type="SAM" id="Phobius"/>
    </source>
</evidence>
<keyword evidence="1" id="KW-0472">Membrane</keyword>
<dbReference type="Proteomes" id="UP000249495">
    <property type="component" value="Chromosome 1"/>
</dbReference>
<feature type="transmembrane region" description="Helical" evidence="1">
    <location>
        <begin position="12"/>
        <end position="29"/>
    </location>
</feature>
<evidence type="ECO:0000313" key="2">
    <source>
        <dbReference type="EMBL" id="SQF39107.1"/>
    </source>
</evidence>
<name>A0A2X3W0F7_9STRE</name>
<dbReference type="KEGG" id="sfer:NCTC12278_00168"/>
<organism evidence="2 3">
    <name type="scientific">Streptococcus ferus</name>
    <dbReference type="NCBI Taxonomy" id="1345"/>
    <lineage>
        <taxon>Bacteria</taxon>
        <taxon>Bacillati</taxon>
        <taxon>Bacillota</taxon>
        <taxon>Bacilli</taxon>
        <taxon>Lactobacillales</taxon>
        <taxon>Streptococcaceae</taxon>
        <taxon>Streptococcus</taxon>
    </lineage>
</organism>
<keyword evidence="1" id="KW-0812">Transmembrane</keyword>
<dbReference type="OrthoDB" id="9779761at2"/>